<evidence type="ECO:0000313" key="4">
    <source>
        <dbReference type="Proteomes" id="UP000584405"/>
    </source>
</evidence>
<organism evidence="2 4">
    <name type="scientific">Pectobacterium versatile</name>
    <dbReference type="NCBI Taxonomy" id="2488639"/>
    <lineage>
        <taxon>Bacteria</taxon>
        <taxon>Pseudomonadati</taxon>
        <taxon>Pseudomonadota</taxon>
        <taxon>Gammaproteobacteria</taxon>
        <taxon>Enterobacterales</taxon>
        <taxon>Pectobacteriaceae</taxon>
        <taxon>Pectobacterium</taxon>
    </lineage>
</organism>
<protein>
    <submittedName>
        <fullName evidence="2">Uncharacterized protein</fullName>
    </submittedName>
</protein>
<sequence length="219" mass="24559">MNSIYWVISIGLLMNIPSLAPVLFLHKISKKVKVSMALRIFLLNAFLVLSVVTLSQNTTQKYGLFPIWLVFTAIGLFAVTLVPTIKFIRKHLSVGKSRAVILSSFLIAYIIRFHSVFSDVYGSGYTLNGYNVVWTLFFLLACLLAYLGCAGSKTYSGPYAPLSTPQSDYYQPSKEYETQSQIDYDIAVKGRSVLSDPSLSIVEQQRYREGIDRNNENGI</sequence>
<dbReference type="AlphaFoldDB" id="A0AAW3RQR8"/>
<dbReference type="Proteomes" id="UP001313132">
    <property type="component" value="Unassembled WGS sequence"/>
</dbReference>
<feature type="transmembrane region" description="Helical" evidence="1">
    <location>
        <begin position="129"/>
        <end position="149"/>
    </location>
</feature>
<evidence type="ECO:0000313" key="2">
    <source>
        <dbReference type="EMBL" id="MBA0159433.1"/>
    </source>
</evidence>
<accession>A0AAW3RQR8</accession>
<feature type="transmembrane region" description="Helical" evidence="1">
    <location>
        <begin position="6"/>
        <end position="25"/>
    </location>
</feature>
<reference evidence="2 4" key="1">
    <citation type="submission" date="2020-07" db="EMBL/GenBank/DDBJ databases">
        <title>Updated taxonomy of Pectobacterium genus in the CIRM-CFBP bacterial collection: when new species reveal old endemic population.</title>
        <authorList>
            <person name="Pedron J."/>
            <person name="Barny M.A."/>
            <person name="Portier P."/>
        </authorList>
    </citation>
    <scope>NUCLEOTIDE SEQUENCE [LARGE SCALE GENOMIC DNA]</scope>
    <source>
        <strain evidence="2 4">CFBP5669</strain>
    </source>
</reference>
<keyword evidence="1" id="KW-1133">Transmembrane helix</keyword>
<feature type="transmembrane region" description="Helical" evidence="1">
    <location>
        <begin position="100"/>
        <end position="117"/>
    </location>
</feature>
<reference evidence="3 5" key="2">
    <citation type="submission" date="2024-03" db="EMBL/GenBank/DDBJ databases">
        <title>Analysis of soft rot Pectobacteriaceae population diversity in US potato growing regions between 2016 and 2022.</title>
        <authorList>
            <person name="Ma X."/>
            <person name="Zhang X."/>
            <person name="Stodghill P."/>
            <person name="Rioux R."/>
            <person name="Babler B."/>
            <person name="Shrestha S."/>
            <person name="Babler B."/>
            <person name="Rivedal H."/>
            <person name="Frost K."/>
            <person name="Hao J."/>
            <person name="Secor G."/>
            <person name="Swingle B."/>
        </authorList>
    </citation>
    <scope>NUCLEOTIDE SEQUENCE [LARGE SCALE GENOMIC DNA]</scope>
    <source>
        <strain evidence="3 5">UMSS2</strain>
    </source>
</reference>
<keyword evidence="1" id="KW-0812">Transmembrane</keyword>
<dbReference type="EMBL" id="JACDRT010000007">
    <property type="protein sequence ID" value="MBA0159433.1"/>
    <property type="molecule type" value="Genomic_DNA"/>
</dbReference>
<evidence type="ECO:0000313" key="3">
    <source>
        <dbReference type="EMBL" id="MEI7105154.1"/>
    </source>
</evidence>
<dbReference type="EMBL" id="JBBBON010000038">
    <property type="protein sequence ID" value="MEI7105154.1"/>
    <property type="molecule type" value="Genomic_DNA"/>
</dbReference>
<name>A0AAW3RQR8_9GAMM</name>
<comment type="caution">
    <text evidence="2">The sequence shown here is derived from an EMBL/GenBank/DDBJ whole genome shotgun (WGS) entry which is preliminary data.</text>
</comment>
<feature type="transmembrane region" description="Helical" evidence="1">
    <location>
        <begin position="37"/>
        <end position="55"/>
    </location>
</feature>
<dbReference type="Proteomes" id="UP000584405">
    <property type="component" value="Unassembled WGS sequence"/>
</dbReference>
<gene>
    <name evidence="2" type="ORF">H0253_11340</name>
    <name evidence="3" type="ORF">WCT63_22290</name>
</gene>
<feature type="transmembrane region" description="Helical" evidence="1">
    <location>
        <begin position="67"/>
        <end position="88"/>
    </location>
</feature>
<proteinExistence type="predicted"/>
<dbReference type="RefSeq" id="WP_109491831.1">
    <property type="nucleotide sequence ID" value="NZ_JACDRT010000007.1"/>
</dbReference>
<keyword evidence="1" id="KW-0472">Membrane</keyword>
<evidence type="ECO:0000256" key="1">
    <source>
        <dbReference type="SAM" id="Phobius"/>
    </source>
</evidence>
<keyword evidence="5" id="KW-1185">Reference proteome</keyword>
<evidence type="ECO:0000313" key="5">
    <source>
        <dbReference type="Proteomes" id="UP001313132"/>
    </source>
</evidence>